<evidence type="ECO:0000256" key="4">
    <source>
        <dbReference type="SAM" id="MobiDB-lite"/>
    </source>
</evidence>
<dbReference type="InterPro" id="IPR023347">
    <property type="entry name" value="Lysozyme_dom_sf"/>
</dbReference>
<sequence length="1260" mass="141298">MRQPKQKYQNSQNSNQVNSQQDNFNKRALANLNQKHEDVTKDETLDNENKGIHQEDLNLSRGFVQMMMEADFSKNNDARQPHFPANTNLITKNKDGSVTKKRLSMSKPFPTPKSNQELKIDAVGSKSGVTIGFGIDLGTRYSGSNGSDKAKKDFINAGISEKDAEELAKVAGLTGLEAAKMCNKIKPKISLTAKQCFSLLKVALPDYEKKTYSNSKYNYKKGDGKIHPALEEFISYAAYWGNVKLWKTLVEAGQSSDNHLEQFETAKKNLTQIINTYIEEDDWKARPCLKLLDTVDTLVDVIRSEGEINISDEVKSLEMLEKENTTLDFIKDMKEKSSGYKDMGNYKSSIKKEQKDVDDIDYVKSIKKLNAGYKTKAKRLDHQADKTSRKDIIDKSVGEGAPNLPKDVKVIQQLLYNSGKYFEKLEDINIGVYDAKTEQALHAFMLAERGQTYTTIDPNQGSIRVLKKYRYQYKPMEQRAKQKVTEIARPKLQGVELPTIPNTITIYTKDGEKTLQIANKSVEAEPVAKSTTPSESSTSDTITIFTAEGEKQMKIGKEKSRGADMLNASKPPSKKGAQGSEENIVKTLATESVNKTIAETTPETANINEKVIKKIVKEVENTTTTTEEGISASVGDVTSKAGNRVKDVLWVQNKLLEFKILSEADYNAEKASGEKNISSASIPKTRAAIKAYQTKVLHYSKQDQVVGNDGTMEKSLISMTPELAAQKIKEYPAIEARRKKQAAATKAKKEAENEAKAKEVKTAADKKKAEEQIEAIKAQKTDEASLEQFIDKSEVLGTFINSTDYEDLGKRLVKYTVHNPDFVEKIIKKASGLVNQNTDDIAYHLTKNCTDAQLKSTKQSLKDYLYECMDWGVTDKSDEKQMGRLKLNSKSEEKILKESPKTKEAKVSSKSTTKETKLKSLVISGSVGRKGDNKPEDVIEVQNTLVGLGYLTSDNKETIDESLDKILDKDIKETIKAIEHLHKYGRGLGKDGKISSGKGTNKWINKRLTLIEEYSDYEIDKTKGIDPVLEDSEWISQFRNGKNYKHKDKIYSESDIEKTIETIDTDFEVKKVKLTSGKEITVQNTGQGLREIIEKKTKTFSVTQGIKESQKAYKNKGNFICCWDTAQAMVKQKGGTIFNAPADRLPTMAQYNREKNPVTLKKQTELGVKYIDNQLKNGKPIFIGVDKKKIVSKYNSDHTTEHYIVIIGKVIKNNKVYYRYFDPGNLNVSEGASSNNLLLLGDDFSVKSKNYSVAQVRQNN</sequence>
<dbReference type="EMBL" id="JAVDQD010000001">
    <property type="protein sequence ID" value="MDR6237447.1"/>
    <property type="molecule type" value="Genomic_DNA"/>
</dbReference>
<dbReference type="Proteomes" id="UP001185092">
    <property type="component" value="Unassembled WGS sequence"/>
</dbReference>
<evidence type="ECO:0000256" key="2">
    <source>
        <dbReference type="ARBA" id="ARBA00022638"/>
    </source>
</evidence>
<keyword evidence="1" id="KW-0929">Antimicrobial</keyword>
<evidence type="ECO:0000256" key="3">
    <source>
        <dbReference type="SAM" id="Coils"/>
    </source>
</evidence>
<feature type="coiled-coil region" evidence="3">
    <location>
        <begin position="734"/>
        <end position="786"/>
    </location>
</feature>
<evidence type="ECO:0000313" key="5">
    <source>
        <dbReference type="EMBL" id="MDR6237447.1"/>
    </source>
</evidence>
<feature type="region of interest" description="Disordered" evidence="4">
    <location>
        <begin position="549"/>
        <end position="581"/>
    </location>
</feature>
<keyword evidence="6" id="KW-1185">Reference proteome</keyword>
<feature type="region of interest" description="Disordered" evidence="4">
    <location>
        <begin position="1"/>
        <end position="29"/>
    </location>
</feature>
<accession>A0AAE4BRQ0</accession>
<proteinExistence type="predicted"/>
<keyword evidence="3" id="KW-0175">Coiled coil</keyword>
<reference evidence="5" key="1">
    <citation type="submission" date="2023-07" db="EMBL/GenBank/DDBJ databases">
        <title>Genomic Encyclopedia of Type Strains, Phase IV (KMG-IV): sequencing the most valuable type-strain genomes for metagenomic binning, comparative biology and taxonomic classification.</title>
        <authorList>
            <person name="Goeker M."/>
        </authorList>
    </citation>
    <scope>NUCLEOTIDE SEQUENCE</scope>
    <source>
        <strain evidence="5">DSM 26174</strain>
    </source>
</reference>
<dbReference type="GO" id="GO:0003796">
    <property type="term" value="F:lysozyme activity"/>
    <property type="evidence" value="ECO:0007669"/>
    <property type="project" value="InterPro"/>
</dbReference>
<keyword evidence="2" id="KW-0081">Bacteriolytic enzyme</keyword>
<evidence type="ECO:0000313" key="6">
    <source>
        <dbReference type="Proteomes" id="UP001185092"/>
    </source>
</evidence>
<feature type="compositionally biased region" description="Basic and acidic residues" evidence="4">
    <location>
        <begin position="549"/>
        <end position="562"/>
    </location>
</feature>
<evidence type="ECO:0000256" key="1">
    <source>
        <dbReference type="ARBA" id="ARBA00022529"/>
    </source>
</evidence>
<organism evidence="5 6">
    <name type="scientific">Aureibacter tunicatorum</name>
    <dbReference type="NCBI Taxonomy" id="866807"/>
    <lineage>
        <taxon>Bacteria</taxon>
        <taxon>Pseudomonadati</taxon>
        <taxon>Bacteroidota</taxon>
        <taxon>Cytophagia</taxon>
        <taxon>Cytophagales</taxon>
        <taxon>Persicobacteraceae</taxon>
        <taxon>Aureibacter</taxon>
    </lineage>
</organism>
<dbReference type="GO" id="GO:0031640">
    <property type="term" value="P:killing of cells of another organism"/>
    <property type="evidence" value="ECO:0007669"/>
    <property type="project" value="UniProtKB-KW"/>
</dbReference>
<protein>
    <submittedName>
        <fullName evidence="5">Uncharacterized protein</fullName>
    </submittedName>
</protein>
<gene>
    <name evidence="5" type="ORF">HNQ88_000423</name>
</gene>
<comment type="caution">
    <text evidence="5">The sequence shown here is derived from an EMBL/GenBank/DDBJ whole genome shotgun (WGS) entry which is preliminary data.</text>
</comment>
<name>A0AAE4BRQ0_9BACT</name>
<dbReference type="AlphaFoldDB" id="A0AAE4BRQ0"/>
<dbReference type="RefSeq" id="WP_309936913.1">
    <property type="nucleotide sequence ID" value="NZ_AP025305.1"/>
</dbReference>
<feature type="compositionally biased region" description="Low complexity" evidence="4">
    <location>
        <begin position="1"/>
        <end position="23"/>
    </location>
</feature>
<dbReference type="GO" id="GO:0042742">
    <property type="term" value="P:defense response to bacterium"/>
    <property type="evidence" value="ECO:0007669"/>
    <property type="project" value="UniProtKB-KW"/>
</dbReference>
<dbReference type="Gene3D" id="1.10.530.40">
    <property type="match status" value="1"/>
</dbReference>